<feature type="compositionally biased region" description="Low complexity" evidence="5">
    <location>
        <begin position="149"/>
        <end position="166"/>
    </location>
</feature>
<keyword evidence="8" id="KW-1185">Reference proteome</keyword>
<dbReference type="Proteomes" id="UP000039865">
    <property type="component" value="Unassembled WGS sequence"/>
</dbReference>
<protein>
    <submittedName>
        <fullName evidence="7">Gas2 domain containing protein</fullName>
    </submittedName>
</protein>
<feature type="compositionally biased region" description="Polar residues" evidence="5">
    <location>
        <begin position="193"/>
        <end position="206"/>
    </location>
</feature>
<evidence type="ECO:0000313" key="8">
    <source>
        <dbReference type="Proteomes" id="UP000039865"/>
    </source>
</evidence>
<accession>A0A078B9L0</accession>
<sequence length="776" mass="90359">MQSNSSSNNNSSAHYNMSTNQSLKYQNLQQQILSQKQGTYKTPTKKNSSKIQSSLASRENTINGKQSAVQSKYQQSASNNHPAILRESQNRPPTAHTMNQSHQSSTQKGNLDLMQNLHTQEIGCAGNNTGVQNDKPESPCQLQVTPQENYQTNKSSQQQNQQIPSSTRSASQGANNRMNTKSHTRSNGKSKSRAQVNKSQYDQTISPAKRSVLSPVKVTIEQYEERLNHDHLKSAITALNEKLKYYENVDQERAILKDQLDQSDQARDELRNNIKETAERIREEKDKNIKYQEILINENQSLSKQILIITEMFSKKVEEFDDLKQTLSMRENQVNALTLDKANLQDYKDKYEREYVQREDLAKKFVIMNELLESQGREYSQRIEEIISEKQQVVTENRQLRTQLNEAYNEIAEFKERLDTLNSELDRRDGQLEQEKTKVICLENIKEINQRVNNELLQMKGERDQLNQTLMRVLQDNDNICKQMQDEYNRIAQERNNLNQELNELFQEKSEKDIVIKNLTNENLELNSRMNALEQLLCAKEDQDAKIDQLTNAYHRLNQNKDKYKSDLEVCTNYLLEVEEKCQEAQKTSLELLQQLKEREQEIEHLQEVIHQLQTNAQYVPSNVFVYHPVKDDPVDRRLAEYINNAPIKLRDYMKFERESEGIYKYGKKRVFMKIEKDQIIIRVGGGYLTIEEFIEQYCDTDASKKRLFGLIYSGQCSGSKEFKTFYFTQKTLNGKASGHSEALTEGDMVNQNLVCDDYDDNEHAPQYEQQPDYIE</sequence>
<name>A0A078B9L0_STYLE</name>
<feature type="compositionally biased region" description="Polar residues" evidence="5">
    <location>
        <begin position="90"/>
        <end position="108"/>
    </location>
</feature>
<feature type="region of interest" description="Disordered" evidence="5">
    <location>
        <begin position="1"/>
        <end position="108"/>
    </location>
</feature>
<keyword evidence="4" id="KW-0175">Coiled coil</keyword>
<dbReference type="SUPFAM" id="SSF143575">
    <property type="entry name" value="GAS2 domain-like"/>
    <property type="match status" value="1"/>
</dbReference>
<dbReference type="EMBL" id="CCKQ01018298">
    <property type="protein sequence ID" value="CDW90253.1"/>
    <property type="molecule type" value="Genomic_DNA"/>
</dbReference>
<proteinExistence type="predicted"/>
<dbReference type="OMA" id="QERNDEX"/>
<evidence type="ECO:0000259" key="6">
    <source>
        <dbReference type="PROSITE" id="PS51460"/>
    </source>
</evidence>
<feature type="domain" description="GAR" evidence="6">
    <location>
        <begin position="626"/>
        <end position="702"/>
    </location>
</feature>
<evidence type="ECO:0000256" key="3">
    <source>
        <dbReference type="ARBA" id="ARBA00023212"/>
    </source>
</evidence>
<dbReference type="OrthoDB" id="298720at2759"/>
<keyword evidence="3" id="KW-0206">Cytoskeleton</keyword>
<dbReference type="PROSITE" id="PS51460">
    <property type="entry name" value="GAR"/>
    <property type="match status" value="1"/>
</dbReference>
<evidence type="ECO:0000256" key="5">
    <source>
        <dbReference type="SAM" id="MobiDB-lite"/>
    </source>
</evidence>
<dbReference type="InterPro" id="IPR036534">
    <property type="entry name" value="GAR_dom_sf"/>
</dbReference>
<feature type="compositionally biased region" description="Polar residues" evidence="5">
    <location>
        <begin position="49"/>
        <end position="81"/>
    </location>
</feature>
<dbReference type="InParanoid" id="A0A078B9L0"/>
<feature type="compositionally biased region" description="Low complexity" evidence="5">
    <location>
        <begin position="26"/>
        <end position="37"/>
    </location>
</feature>
<feature type="coiled-coil region" evidence="4">
    <location>
        <begin position="246"/>
        <end position="287"/>
    </location>
</feature>
<dbReference type="InterPro" id="IPR003108">
    <property type="entry name" value="GAR_dom"/>
</dbReference>
<evidence type="ECO:0000313" key="7">
    <source>
        <dbReference type="EMBL" id="CDW90253.1"/>
    </source>
</evidence>
<feature type="compositionally biased region" description="Polar residues" evidence="5">
    <location>
        <begin position="167"/>
        <end position="179"/>
    </location>
</feature>
<dbReference type="Pfam" id="PF02187">
    <property type="entry name" value="GAS2"/>
    <property type="match status" value="1"/>
</dbReference>
<feature type="compositionally biased region" description="Low complexity" evidence="5">
    <location>
        <begin position="1"/>
        <end position="12"/>
    </location>
</feature>
<feature type="region of interest" description="Disordered" evidence="5">
    <location>
        <begin position="149"/>
        <end position="208"/>
    </location>
</feature>
<reference evidence="7 8" key="1">
    <citation type="submission" date="2014-06" db="EMBL/GenBank/DDBJ databases">
        <authorList>
            <person name="Swart Estienne"/>
        </authorList>
    </citation>
    <scope>NUCLEOTIDE SEQUENCE [LARGE SCALE GENOMIC DNA]</scope>
    <source>
        <strain evidence="7 8">130c</strain>
    </source>
</reference>
<dbReference type="GO" id="GO:0005856">
    <property type="term" value="C:cytoskeleton"/>
    <property type="evidence" value="ECO:0007669"/>
    <property type="project" value="UniProtKB-SubCell"/>
</dbReference>
<keyword evidence="2" id="KW-0963">Cytoplasm</keyword>
<feature type="compositionally biased region" description="Basic residues" evidence="5">
    <location>
        <begin position="180"/>
        <end position="192"/>
    </location>
</feature>
<evidence type="ECO:0000256" key="2">
    <source>
        <dbReference type="ARBA" id="ARBA00022490"/>
    </source>
</evidence>
<feature type="compositionally biased region" description="Polar residues" evidence="5">
    <location>
        <begin position="13"/>
        <end position="25"/>
    </location>
</feature>
<dbReference type="AlphaFoldDB" id="A0A078B9L0"/>
<comment type="subcellular location">
    <subcellularLocation>
        <location evidence="1">Cytoplasm</location>
        <location evidence="1">Cytoskeleton</location>
    </subcellularLocation>
</comment>
<dbReference type="Gene3D" id="3.30.920.20">
    <property type="entry name" value="Gas2-like domain"/>
    <property type="match status" value="1"/>
</dbReference>
<gene>
    <name evidence="7" type="primary">Contig17284.g18406</name>
    <name evidence="7" type="ORF">STYLEM_19394</name>
</gene>
<evidence type="ECO:0000256" key="1">
    <source>
        <dbReference type="ARBA" id="ARBA00004245"/>
    </source>
</evidence>
<feature type="coiled-coil region" evidence="4">
    <location>
        <begin position="334"/>
        <end position="616"/>
    </location>
</feature>
<organism evidence="7 8">
    <name type="scientific">Stylonychia lemnae</name>
    <name type="common">Ciliate</name>
    <dbReference type="NCBI Taxonomy" id="5949"/>
    <lineage>
        <taxon>Eukaryota</taxon>
        <taxon>Sar</taxon>
        <taxon>Alveolata</taxon>
        <taxon>Ciliophora</taxon>
        <taxon>Intramacronucleata</taxon>
        <taxon>Spirotrichea</taxon>
        <taxon>Stichotrichia</taxon>
        <taxon>Sporadotrichida</taxon>
        <taxon>Oxytrichidae</taxon>
        <taxon>Stylonychinae</taxon>
        <taxon>Stylonychia</taxon>
    </lineage>
</organism>
<dbReference type="GO" id="GO:0008017">
    <property type="term" value="F:microtubule binding"/>
    <property type="evidence" value="ECO:0007669"/>
    <property type="project" value="InterPro"/>
</dbReference>
<evidence type="ECO:0000256" key="4">
    <source>
        <dbReference type="SAM" id="Coils"/>
    </source>
</evidence>